<keyword evidence="3" id="KW-0255">Endonuclease</keyword>
<evidence type="ECO:0000256" key="4">
    <source>
        <dbReference type="ARBA" id="ARBA00022801"/>
    </source>
</evidence>
<sequence length="71" mass="7898">MGRTPRVDAAKVSGTLKKHGYVPVRQSGSHRIYKNPDGIRITVPIHSGKIIHPKILNKISEDTGIPLDEFR</sequence>
<keyword evidence="2" id="KW-0540">Nuclease</keyword>
<dbReference type="InterPro" id="IPR038570">
    <property type="entry name" value="HicA_sf"/>
</dbReference>
<dbReference type="InterPro" id="IPR012933">
    <property type="entry name" value="HicA_mRNA_interferase"/>
</dbReference>
<evidence type="ECO:0000313" key="8">
    <source>
        <dbReference type="Proteomes" id="UP000005741"/>
    </source>
</evidence>
<dbReference type="HOGENOM" id="CLU_164851_6_0_2"/>
<dbReference type="GO" id="GO:0003729">
    <property type="term" value="F:mRNA binding"/>
    <property type="evidence" value="ECO:0007669"/>
    <property type="project" value="InterPro"/>
</dbReference>
<dbReference type="GO" id="GO:0004519">
    <property type="term" value="F:endonuclease activity"/>
    <property type="evidence" value="ECO:0007669"/>
    <property type="project" value="UniProtKB-KW"/>
</dbReference>
<keyword evidence="4" id="KW-0378">Hydrolase</keyword>
<dbReference type="Gene3D" id="3.30.920.30">
    <property type="entry name" value="Hypothetical protein"/>
    <property type="match status" value="1"/>
</dbReference>
<accession>H1YZX2</accession>
<keyword evidence="5" id="KW-0694">RNA-binding</keyword>
<evidence type="ECO:0000256" key="3">
    <source>
        <dbReference type="ARBA" id="ARBA00022759"/>
    </source>
</evidence>
<name>H1YZX2_9EURY</name>
<dbReference type="STRING" id="937775.Metlim_1065"/>
<dbReference type="InParanoid" id="H1YZX2"/>
<proteinExistence type="predicted"/>
<organism evidence="7 8">
    <name type="scientific">Methanoplanus limicola DSM 2279</name>
    <dbReference type="NCBI Taxonomy" id="937775"/>
    <lineage>
        <taxon>Archaea</taxon>
        <taxon>Methanobacteriati</taxon>
        <taxon>Methanobacteriota</taxon>
        <taxon>Stenosarchaea group</taxon>
        <taxon>Methanomicrobia</taxon>
        <taxon>Methanomicrobiales</taxon>
        <taxon>Methanomicrobiaceae</taxon>
        <taxon>Methanoplanus</taxon>
    </lineage>
</organism>
<dbReference type="Pfam" id="PF07927">
    <property type="entry name" value="HicA_toxin"/>
    <property type="match status" value="1"/>
</dbReference>
<dbReference type="SUPFAM" id="SSF54786">
    <property type="entry name" value="YcfA/nrd intein domain"/>
    <property type="match status" value="1"/>
</dbReference>
<evidence type="ECO:0000313" key="7">
    <source>
        <dbReference type="EMBL" id="EHQ35179.1"/>
    </source>
</evidence>
<dbReference type="AlphaFoldDB" id="H1YZX2"/>
<keyword evidence="8" id="KW-1185">Reference proteome</keyword>
<dbReference type="GO" id="GO:0016787">
    <property type="term" value="F:hydrolase activity"/>
    <property type="evidence" value="ECO:0007669"/>
    <property type="project" value="UniProtKB-KW"/>
</dbReference>
<keyword evidence="1" id="KW-1277">Toxin-antitoxin system</keyword>
<keyword evidence="6" id="KW-0346">Stress response</keyword>
<dbReference type="Proteomes" id="UP000005741">
    <property type="component" value="Chromosome"/>
</dbReference>
<gene>
    <name evidence="7" type="ORF">Metlim_1065</name>
</gene>
<reference evidence="7 8" key="1">
    <citation type="submission" date="2011-10" db="EMBL/GenBank/DDBJ databases">
        <title>The Improved High-Quality Draft genome of Methanoplanus limicola DSM 2279.</title>
        <authorList>
            <consortium name="US DOE Joint Genome Institute (JGI-PGF)"/>
            <person name="Lucas S."/>
            <person name="Copeland A."/>
            <person name="Lapidus A."/>
            <person name="Glavina del Rio T."/>
            <person name="Dalin E."/>
            <person name="Tice H."/>
            <person name="Bruce D."/>
            <person name="Goodwin L."/>
            <person name="Pitluck S."/>
            <person name="Peters L."/>
            <person name="Mikhailova N."/>
            <person name="Lu M."/>
            <person name="Kyrpides N."/>
            <person name="Mavromatis K."/>
            <person name="Ivanova N."/>
            <person name="Markowitz V."/>
            <person name="Cheng J.-F."/>
            <person name="Hugenholtz P."/>
            <person name="Woyke T."/>
            <person name="Wu D."/>
            <person name="Wirth R."/>
            <person name="Brambilla E.-M."/>
            <person name="Klenk H.-P."/>
            <person name="Eisen J.A."/>
        </authorList>
    </citation>
    <scope>NUCLEOTIDE SEQUENCE [LARGE SCALE GENOMIC DNA]</scope>
    <source>
        <strain evidence="7 8">DSM 2279</strain>
    </source>
</reference>
<evidence type="ECO:0000256" key="5">
    <source>
        <dbReference type="ARBA" id="ARBA00022884"/>
    </source>
</evidence>
<dbReference type="RefSeq" id="WP_004076910.1">
    <property type="nucleotide sequence ID" value="NZ_CM001436.1"/>
</dbReference>
<dbReference type="OrthoDB" id="7619at2157"/>
<evidence type="ECO:0000256" key="2">
    <source>
        <dbReference type="ARBA" id="ARBA00022722"/>
    </source>
</evidence>
<protein>
    <submittedName>
        <fullName evidence="7">YcfA family protein</fullName>
    </submittedName>
</protein>
<evidence type="ECO:0000256" key="1">
    <source>
        <dbReference type="ARBA" id="ARBA00022649"/>
    </source>
</evidence>
<dbReference type="EMBL" id="CM001436">
    <property type="protein sequence ID" value="EHQ35179.1"/>
    <property type="molecule type" value="Genomic_DNA"/>
</dbReference>
<evidence type="ECO:0000256" key="6">
    <source>
        <dbReference type="ARBA" id="ARBA00023016"/>
    </source>
</evidence>